<dbReference type="SUPFAM" id="SSF48150">
    <property type="entry name" value="DNA-glycosylase"/>
    <property type="match status" value="1"/>
</dbReference>
<dbReference type="InterPro" id="IPR052054">
    <property type="entry name" value="Oxidative_DNA_repair_enzyme"/>
</dbReference>
<dbReference type="GO" id="GO:0034039">
    <property type="term" value="F:8-oxo-7,8-dihydroguanine DNA N-glycosylase activity"/>
    <property type="evidence" value="ECO:0007669"/>
    <property type="project" value="TreeGrafter"/>
</dbReference>
<reference evidence="12 13" key="1">
    <citation type="submission" date="2016-06" db="EMBL/GenBank/DDBJ databases">
        <title>Evolution of pathogenesis and genome organization in the Tremellales.</title>
        <authorList>
            <person name="Cuomo C."/>
            <person name="Litvintseva A."/>
            <person name="Heitman J."/>
            <person name="Chen Y."/>
            <person name="Sun S."/>
            <person name="Springer D."/>
            <person name="Dromer F."/>
            <person name="Young S."/>
            <person name="Zeng Q."/>
            <person name="Chapman S."/>
            <person name="Gujja S."/>
            <person name="Saif S."/>
            <person name="Birren B."/>
        </authorList>
    </citation>
    <scope>NUCLEOTIDE SEQUENCE [LARGE SCALE GENOMIC DNA]</scope>
    <source>
        <strain evidence="12 13">CBS 7118</strain>
    </source>
</reference>
<evidence type="ECO:0000256" key="5">
    <source>
        <dbReference type="ARBA" id="ARBA00023204"/>
    </source>
</evidence>
<keyword evidence="13" id="KW-1185">Reference proteome</keyword>
<name>A0A1E3JR56_9TREE</name>
<dbReference type="GO" id="GO:0006285">
    <property type="term" value="P:base-excision repair, AP site formation"/>
    <property type="evidence" value="ECO:0007669"/>
    <property type="project" value="TreeGrafter"/>
</dbReference>
<evidence type="ECO:0000313" key="13">
    <source>
        <dbReference type="Proteomes" id="UP000094819"/>
    </source>
</evidence>
<comment type="caution">
    <text evidence="12">The sequence shown here is derived from an EMBL/GenBank/DDBJ whole genome shotgun (WGS) entry which is preliminary data.</text>
</comment>
<dbReference type="OrthoDB" id="238681at2759"/>
<dbReference type="PANTHER" id="PTHR10242:SF2">
    <property type="entry name" value="N-GLYCOSYLASE_DNA LYASE"/>
    <property type="match status" value="1"/>
</dbReference>
<evidence type="ECO:0000256" key="6">
    <source>
        <dbReference type="ARBA" id="ARBA00023239"/>
    </source>
</evidence>
<dbReference type="InterPro" id="IPR003265">
    <property type="entry name" value="HhH-GPD_domain"/>
</dbReference>
<evidence type="ECO:0000256" key="8">
    <source>
        <dbReference type="ARBA" id="ARBA00023295"/>
    </source>
</evidence>
<dbReference type="GO" id="GO:0005634">
    <property type="term" value="C:nucleus"/>
    <property type="evidence" value="ECO:0007669"/>
    <property type="project" value="TreeGrafter"/>
</dbReference>
<keyword evidence="7" id="KW-0511">Multifunctional enzyme</keyword>
<dbReference type="CDD" id="cd00056">
    <property type="entry name" value="ENDO3c"/>
    <property type="match status" value="1"/>
</dbReference>
<keyword evidence="5" id="KW-0234">DNA repair</keyword>
<accession>A0A1E3JR56</accession>
<dbReference type="GO" id="GO:0140078">
    <property type="term" value="F:class I DNA-(apurinic or apyrimidinic site) endonuclease activity"/>
    <property type="evidence" value="ECO:0007669"/>
    <property type="project" value="UniProtKB-EC"/>
</dbReference>
<keyword evidence="6 12" id="KW-0456">Lyase</keyword>
<comment type="catalytic activity">
    <reaction evidence="9">
        <text>2'-deoxyribonucleotide-(2'-deoxyribose 5'-phosphate)-2'-deoxyribonucleotide-DNA = a 3'-end 2'-deoxyribonucleotide-(2,3-dehydro-2,3-deoxyribose 5'-phosphate)-DNA + a 5'-end 5'-phospho-2'-deoxyribonucleoside-DNA + H(+)</text>
        <dbReference type="Rhea" id="RHEA:66592"/>
        <dbReference type="Rhea" id="RHEA-COMP:13180"/>
        <dbReference type="Rhea" id="RHEA-COMP:16897"/>
        <dbReference type="Rhea" id="RHEA-COMP:17067"/>
        <dbReference type="ChEBI" id="CHEBI:15378"/>
        <dbReference type="ChEBI" id="CHEBI:136412"/>
        <dbReference type="ChEBI" id="CHEBI:157695"/>
        <dbReference type="ChEBI" id="CHEBI:167181"/>
        <dbReference type="EC" id="4.2.99.18"/>
    </reaction>
</comment>
<keyword evidence="3" id="KW-0227">DNA damage</keyword>
<dbReference type="PANTHER" id="PTHR10242">
    <property type="entry name" value="8-OXOGUANINE DNA GLYCOSYLASE"/>
    <property type="match status" value="1"/>
</dbReference>
<organism evidence="12 13">
    <name type="scientific">Cryptococcus wingfieldii CBS 7118</name>
    <dbReference type="NCBI Taxonomy" id="1295528"/>
    <lineage>
        <taxon>Eukaryota</taxon>
        <taxon>Fungi</taxon>
        <taxon>Dikarya</taxon>
        <taxon>Basidiomycota</taxon>
        <taxon>Agaricomycotina</taxon>
        <taxon>Tremellomycetes</taxon>
        <taxon>Tremellales</taxon>
        <taxon>Cryptococcaceae</taxon>
        <taxon>Cryptococcus</taxon>
    </lineage>
</organism>
<evidence type="ECO:0000256" key="4">
    <source>
        <dbReference type="ARBA" id="ARBA00022801"/>
    </source>
</evidence>
<evidence type="ECO:0000259" key="11">
    <source>
        <dbReference type="SMART" id="SM00478"/>
    </source>
</evidence>
<protein>
    <recommendedName>
        <fullName evidence="2">DNA-(apurinic or apyrimidinic site) lyase</fullName>
        <ecNumber evidence="2">4.2.99.18</ecNumber>
    </recommendedName>
</protein>
<dbReference type="Gene3D" id="3.30.310.40">
    <property type="match status" value="1"/>
</dbReference>
<keyword evidence="8" id="KW-0326">Glycosidase</keyword>
<evidence type="ECO:0000313" key="12">
    <source>
        <dbReference type="EMBL" id="ODO03313.1"/>
    </source>
</evidence>
<evidence type="ECO:0000256" key="10">
    <source>
        <dbReference type="SAM" id="MobiDB-lite"/>
    </source>
</evidence>
<dbReference type="InterPro" id="IPR012904">
    <property type="entry name" value="OGG_N"/>
</dbReference>
<dbReference type="EMBL" id="AWGH01000005">
    <property type="protein sequence ID" value="ODO03313.1"/>
    <property type="molecule type" value="Genomic_DNA"/>
</dbReference>
<sequence length="396" mass="44616">MSIMAIPKPPFPAAWRSIPVSPKNLTLANTLPVGQSFLWHRLPQTAEQDEEYSRAIDNPPRVVCLRQSPTHIHYTAVYPNAAAAERDEHMSATKVWLEDYFQLATYPDLDVLYAEWRNRDSMLFAPAELNPRAIGVRVLRQDPWECLVAFITSTNNHISRITSLLHKLSKTFTDPVLTLDHSPHSPSITYHLFPAPHLLPVALDTTLRDLGFGYRAPFIESSLATLRHKFGSQKGNIEAELALWRHRDTETVRDELVALKGVGRKVADCVMLMCLDKPSLVPIDTHVANIAARHPSFPSRLRGKPMSKQVYDETQEFLLDKWGPLAGLCQAVMFAADLAPAPMVKKEVVSVTKQTTKTRRIEVVEDSGEQPPWKRTRSATRQAIKVEVSTTKQELP</sequence>
<dbReference type="Pfam" id="PF07934">
    <property type="entry name" value="OGG_N"/>
    <property type="match status" value="1"/>
</dbReference>
<gene>
    <name evidence="12" type="ORF">L198_02158</name>
</gene>
<proteinExistence type="inferred from homology"/>
<keyword evidence="4" id="KW-0378">Hydrolase</keyword>
<dbReference type="EC" id="4.2.99.18" evidence="2"/>
<evidence type="ECO:0000256" key="9">
    <source>
        <dbReference type="ARBA" id="ARBA00044632"/>
    </source>
</evidence>
<dbReference type="RefSeq" id="XP_019033364.1">
    <property type="nucleotide sequence ID" value="XM_019174312.1"/>
</dbReference>
<dbReference type="AlphaFoldDB" id="A0A1E3JR56"/>
<evidence type="ECO:0000256" key="2">
    <source>
        <dbReference type="ARBA" id="ARBA00012720"/>
    </source>
</evidence>
<dbReference type="SUPFAM" id="SSF55945">
    <property type="entry name" value="TATA-box binding protein-like"/>
    <property type="match status" value="1"/>
</dbReference>
<comment type="similarity">
    <text evidence="1">Belongs to the type-1 OGG1 family.</text>
</comment>
<dbReference type="Gene3D" id="1.10.1670.10">
    <property type="entry name" value="Helix-hairpin-Helix base-excision DNA repair enzymes (C-terminal)"/>
    <property type="match status" value="1"/>
</dbReference>
<dbReference type="GeneID" id="30191371"/>
<dbReference type="InterPro" id="IPR023170">
    <property type="entry name" value="HhH_base_excis_C"/>
</dbReference>
<dbReference type="Proteomes" id="UP000094819">
    <property type="component" value="Unassembled WGS sequence"/>
</dbReference>
<feature type="region of interest" description="Disordered" evidence="10">
    <location>
        <begin position="367"/>
        <end position="396"/>
    </location>
</feature>
<dbReference type="GO" id="GO:0003684">
    <property type="term" value="F:damaged DNA binding"/>
    <property type="evidence" value="ECO:0007669"/>
    <property type="project" value="InterPro"/>
</dbReference>
<evidence type="ECO:0000256" key="7">
    <source>
        <dbReference type="ARBA" id="ARBA00023268"/>
    </source>
</evidence>
<evidence type="ECO:0000256" key="1">
    <source>
        <dbReference type="ARBA" id="ARBA00010679"/>
    </source>
</evidence>
<dbReference type="SMART" id="SM00478">
    <property type="entry name" value="ENDO3c"/>
    <property type="match status" value="1"/>
</dbReference>
<dbReference type="Gene3D" id="1.10.340.30">
    <property type="entry name" value="Hypothetical protein, domain 2"/>
    <property type="match status" value="1"/>
</dbReference>
<dbReference type="InterPro" id="IPR011257">
    <property type="entry name" value="DNA_glycosylase"/>
</dbReference>
<dbReference type="GO" id="GO:0006289">
    <property type="term" value="P:nucleotide-excision repair"/>
    <property type="evidence" value="ECO:0007669"/>
    <property type="project" value="InterPro"/>
</dbReference>
<evidence type="ECO:0000256" key="3">
    <source>
        <dbReference type="ARBA" id="ARBA00022763"/>
    </source>
</evidence>
<feature type="domain" description="HhH-GPD" evidence="11">
    <location>
        <begin position="152"/>
        <end position="331"/>
    </location>
</feature>